<dbReference type="InterPro" id="IPR000719">
    <property type="entry name" value="Prot_kinase_dom"/>
</dbReference>
<sequence>MAKSGLYGDRWKVLDNLGGGGQGDVYRVTDTTGEFAGEYALKRLRDLRRLDRFRNEVEALKRLDHDHIIKLIHSSDLQSEGDDQRHFLVMPIAAERDAERRLPIFTGSIENTAKVGLQIAKALHAAHGQKVIHRDVKPANILFPDQSLNAWLSDFGICHLEKEINDTPFGDVMGPRRFAAPEIEAGRADEVPPDVDVYSLGQTLFYLLSGGRTFHREEVNSTNYDASFPAGEQSELLRSLLSNMVALRGHRIDNMGDVVSRLERVISWNEEARTSGVSAGLQGAILAARRRVQEANKNHDDAQRRRELYDGMRRRVIDSIKDTVKSPMVAAASLISEGGELTATVEETGSAAFNIAFGRLTMNPFQSCNITTAHARRPHKISQLQFWLCSKRVMRVVINQGAGRSAFDSEPADEELVLIPISLVTYKGAPQKSYAAFGFEHPKIPMVVQNHNLIVDTQSLYGWQRQPVSQNQPINVAMLEFKLSDWPEKQTDVIKHVDSVIAVFIEQSFADNG</sequence>
<dbReference type="InterPro" id="IPR008271">
    <property type="entry name" value="Ser/Thr_kinase_AS"/>
</dbReference>
<dbReference type="PROSITE" id="PS50011">
    <property type="entry name" value="PROTEIN_KINASE_DOM"/>
    <property type="match status" value="1"/>
</dbReference>
<evidence type="ECO:0000313" key="6">
    <source>
        <dbReference type="EMBL" id="GLS70174.1"/>
    </source>
</evidence>
<dbReference type="Proteomes" id="UP001157440">
    <property type="component" value="Unassembled WGS sequence"/>
</dbReference>
<dbReference type="GO" id="GO:0005524">
    <property type="term" value="F:ATP binding"/>
    <property type="evidence" value="ECO:0007669"/>
    <property type="project" value="UniProtKB-KW"/>
</dbReference>
<dbReference type="AlphaFoldDB" id="A0AA37TGB5"/>
<dbReference type="SMART" id="SM00220">
    <property type="entry name" value="S_TKc"/>
    <property type="match status" value="1"/>
</dbReference>
<evidence type="ECO:0000256" key="1">
    <source>
        <dbReference type="ARBA" id="ARBA00022679"/>
    </source>
</evidence>
<keyword evidence="2" id="KW-0547">Nucleotide-binding</keyword>
<protein>
    <recommendedName>
        <fullName evidence="5">Protein kinase domain-containing protein</fullName>
    </recommendedName>
</protein>
<dbReference type="PROSITE" id="PS00108">
    <property type="entry name" value="PROTEIN_KINASE_ST"/>
    <property type="match status" value="1"/>
</dbReference>
<name>A0AA37TGB5_9HYPH</name>
<feature type="domain" description="Protein kinase" evidence="5">
    <location>
        <begin position="11"/>
        <end position="286"/>
    </location>
</feature>
<accession>A0AA37TGB5</accession>
<dbReference type="Gene3D" id="1.10.510.10">
    <property type="entry name" value="Transferase(Phosphotransferase) domain 1"/>
    <property type="match status" value="1"/>
</dbReference>
<dbReference type="EMBL" id="BSPL01000013">
    <property type="protein sequence ID" value="GLS70174.1"/>
    <property type="molecule type" value="Genomic_DNA"/>
</dbReference>
<dbReference type="GO" id="GO:0004674">
    <property type="term" value="F:protein serine/threonine kinase activity"/>
    <property type="evidence" value="ECO:0007669"/>
    <property type="project" value="TreeGrafter"/>
</dbReference>
<evidence type="ECO:0000259" key="5">
    <source>
        <dbReference type="PROSITE" id="PS50011"/>
    </source>
</evidence>
<gene>
    <name evidence="6" type="ORF">GCM10007890_21870</name>
</gene>
<dbReference type="Pfam" id="PF00069">
    <property type="entry name" value="Pkinase"/>
    <property type="match status" value="1"/>
</dbReference>
<comment type="caution">
    <text evidence="6">The sequence shown here is derived from an EMBL/GenBank/DDBJ whole genome shotgun (WGS) entry which is preliminary data.</text>
</comment>
<keyword evidence="1" id="KW-0808">Transferase</keyword>
<dbReference type="PANTHER" id="PTHR43289">
    <property type="entry name" value="MITOGEN-ACTIVATED PROTEIN KINASE KINASE KINASE 20-RELATED"/>
    <property type="match status" value="1"/>
</dbReference>
<evidence type="ECO:0000256" key="3">
    <source>
        <dbReference type="ARBA" id="ARBA00022777"/>
    </source>
</evidence>
<dbReference type="RefSeq" id="WP_238196401.1">
    <property type="nucleotide sequence ID" value="NZ_BPQZ01000010.1"/>
</dbReference>
<dbReference type="PANTHER" id="PTHR43289:SF6">
    <property type="entry name" value="SERINE_THREONINE-PROTEIN KINASE NEKL-3"/>
    <property type="match status" value="1"/>
</dbReference>
<evidence type="ECO:0000313" key="7">
    <source>
        <dbReference type="Proteomes" id="UP001157440"/>
    </source>
</evidence>
<keyword evidence="4" id="KW-0067">ATP-binding</keyword>
<dbReference type="InterPro" id="IPR011009">
    <property type="entry name" value="Kinase-like_dom_sf"/>
</dbReference>
<proteinExistence type="predicted"/>
<evidence type="ECO:0000256" key="2">
    <source>
        <dbReference type="ARBA" id="ARBA00022741"/>
    </source>
</evidence>
<keyword evidence="3" id="KW-0418">Kinase</keyword>
<evidence type="ECO:0000256" key="4">
    <source>
        <dbReference type="ARBA" id="ARBA00022840"/>
    </source>
</evidence>
<organism evidence="6 7">
    <name type="scientific">Methylobacterium tardum</name>
    <dbReference type="NCBI Taxonomy" id="374432"/>
    <lineage>
        <taxon>Bacteria</taxon>
        <taxon>Pseudomonadati</taxon>
        <taxon>Pseudomonadota</taxon>
        <taxon>Alphaproteobacteria</taxon>
        <taxon>Hyphomicrobiales</taxon>
        <taxon>Methylobacteriaceae</taxon>
        <taxon>Methylobacterium</taxon>
    </lineage>
</organism>
<dbReference type="SUPFAM" id="SSF56112">
    <property type="entry name" value="Protein kinase-like (PK-like)"/>
    <property type="match status" value="1"/>
</dbReference>
<reference evidence="7" key="1">
    <citation type="journal article" date="2019" name="Int. J. Syst. Evol. Microbiol.">
        <title>The Global Catalogue of Microorganisms (GCM) 10K type strain sequencing project: providing services to taxonomists for standard genome sequencing and annotation.</title>
        <authorList>
            <consortium name="The Broad Institute Genomics Platform"/>
            <consortium name="The Broad Institute Genome Sequencing Center for Infectious Disease"/>
            <person name="Wu L."/>
            <person name="Ma J."/>
        </authorList>
    </citation>
    <scope>NUCLEOTIDE SEQUENCE [LARGE SCALE GENOMIC DNA]</scope>
    <source>
        <strain evidence="7">NBRC 103632</strain>
    </source>
</reference>
<keyword evidence="7" id="KW-1185">Reference proteome</keyword>